<comment type="caution">
    <text evidence="2">The sequence shown here is derived from an EMBL/GenBank/DDBJ whole genome shotgun (WGS) entry which is preliminary data.</text>
</comment>
<evidence type="ECO:0000313" key="3">
    <source>
        <dbReference type="Proteomes" id="UP000617628"/>
    </source>
</evidence>
<dbReference type="EMBL" id="JAENIL010000029">
    <property type="protein sequence ID" value="MBK1878381.1"/>
    <property type="molecule type" value="Genomic_DNA"/>
</dbReference>
<keyword evidence="3" id="KW-1185">Reference proteome</keyword>
<sequence length="155" mass="17046">MKLSESFPFNSALPDEQERNTALEASRLLAPLLKGHRGLSVPIDDAEGKGQTVDIPPSAVGFLVNILSEMAKGNSVTIIPVHAELTTQEAANFLNVSRPFVVQLIKEGKLPAHKVGTHRRIRFSDLKEYKARVDEDRNNALDALAEQAQELDMGY</sequence>
<evidence type="ECO:0000259" key="1">
    <source>
        <dbReference type="Pfam" id="PF12728"/>
    </source>
</evidence>
<dbReference type="Pfam" id="PF12728">
    <property type="entry name" value="HTH_17"/>
    <property type="match status" value="1"/>
</dbReference>
<accession>A0A934RXI8</accession>
<dbReference type="Proteomes" id="UP000617628">
    <property type="component" value="Unassembled WGS sequence"/>
</dbReference>
<gene>
    <name evidence="2" type="ORF">JIN87_15990</name>
</gene>
<protein>
    <submittedName>
        <fullName evidence="2">Helix-turn-helix domain-containing protein</fullName>
    </submittedName>
</protein>
<dbReference type="AlphaFoldDB" id="A0A934RXI8"/>
<dbReference type="SUPFAM" id="SSF46955">
    <property type="entry name" value="Putative DNA-binding domain"/>
    <property type="match status" value="1"/>
</dbReference>
<dbReference type="RefSeq" id="WP_200356594.1">
    <property type="nucleotide sequence ID" value="NZ_JAENIL010000029.1"/>
</dbReference>
<dbReference type="GO" id="GO:0003677">
    <property type="term" value="F:DNA binding"/>
    <property type="evidence" value="ECO:0007669"/>
    <property type="project" value="InterPro"/>
</dbReference>
<dbReference type="InterPro" id="IPR009061">
    <property type="entry name" value="DNA-bd_dom_put_sf"/>
</dbReference>
<reference evidence="2" key="1">
    <citation type="submission" date="2021-01" db="EMBL/GenBank/DDBJ databases">
        <title>Modified the classification status of verrucomicrobia.</title>
        <authorList>
            <person name="Feng X."/>
        </authorList>
    </citation>
    <scope>NUCLEOTIDE SEQUENCE</scope>
    <source>
        <strain evidence="2">KCTC 13126</strain>
    </source>
</reference>
<dbReference type="InterPro" id="IPR010093">
    <property type="entry name" value="SinI_DNA-bd"/>
</dbReference>
<dbReference type="InterPro" id="IPR041657">
    <property type="entry name" value="HTH_17"/>
</dbReference>
<feature type="domain" description="Helix-turn-helix" evidence="1">
    <location>
        <begin position="85"/>
        <end position="132"/>
    </location>
</feature>
<name>A0A934RXI8_9BACT</name>
<dbReference type="NCBIfam" id="TIGR01764">
    <property type="entry name" value="excise"/>
    <property type="match status" value="1"/>
</dbReference>
<evidence type="ECO:0000313" key="2">
    <source>
        <dbReference type="EMBL" id="MBK1878381.1"/>
    </source>
</evidence>
<proteinExistence type="predicted"/>
<organism evidence="2 3">
    <name type="scientific">Pelagicoccus mobilis</name>
    <dbReference type="NCBI Taxonomy" id="415221"/>
    <lineage>
        <taxon>Bacteria</taxon>
        <taxon>Pseudomonadati</taxon>
        <taxon>Verrucomicrobiota</taxon>
        <taxon>Opitutia</taxon>
        <taxon>Puniceicoccales</taxon>
        <taxon>Pelagicoccaceae</taxon>
        <taxon>Pelagicoccus</taxon>
    </lineage>
</organism>